<dbReference type="PANTHER" id="PTHR30069">
    <property type="entry name" value="TONB-DEPENDENT OUTER MEMBRANE RECEPTOR"/>
    <property type="match status" value="1"/>
</dbReference>
<feature type="domain" description="TonB-dependent receptor plug" evidence="10">
    <location>
        <begin position="45"/>
        <end position="160"/>
    </location>
</feature>
<reference evidence="11" key="1">
    <citation type="submission" date="2019-03" db="EMBL/GenBank/DDBJ databases">
        <title>Single cell metagenomics reveals metabolic interactions within the superorganism composed of flagellate Streblomastix strix and complex community of Bacteroidetes bacteria on its surface.</title>
        <authorList>
            <person name="Treitli S.C."/>
            <person name="Kolisko M."/>
            <person name="Husnik F."/>
            <person name="Keeling P."/>
            <person name="Hampl V."/>
        </authorList>
    </citation>
    <scope>NUCLEOTIDE SEQUENCE</scope>
    <source>
        <strain evidence="11">STM</strain>
    </source>
</reference>
<evidence type="ECO:0000256" key="3">
    <source>
        <dbReference type="ARBA" id="ARBA00022692"/>
    </source>
</evidence>
<gene>
    <name evidence="11" type="ORF">EZS27_012148</name>
</gene>
<comment type="caution">
    <text evidence="11">The sequence shown here is derived from an EMBL/GenBank/DDBJ whole genome shotgun (WGS) entry which is preliminary data.</text>
</comment>
<keyword evidence="6" id="KW-0472">Membrane</keyword>
<keyword evidence="3" id="KW-0812">Transmembrane</keyword>
<name>A0A5J4S1H8_9ZZZZ</name>
<keyword evidence="2" id="KW-0813">Transport</keyword>
<dbReference type="PANTHER" id="PTHR30069:SF29">
    <property type="entry name" value="HEMOGLOBIN AND HEMOGLOBIN-HAPTOGLOBIN-BINDING PROTEIN 1-RELATED"/>
    <property type="match status" value="1"/>
</dbReference>
<dbReference type="InterPro" id="IPR037066">
    <property type="entry name" value="Plug_dom_sf"/>
</dbReference>
<dbReference type="Gene3D" id="2.170.130.10">
    <property type="entry name" value="TonB-dependent receptor, plug domain"/>
    <property type="match status" value="1"/>
</dbReference>
<sequence>MIKKLLFISFALFVDSLVVSAQSDSLHHVLNEVTVTSTRAQVNRNDVPITISVINRNEIEESSESTLLPILSEQIPGMFITERGIAGFGVSSGGTGGITIRGVGGSPTTGVLVLIDGHPQYMGIMGHHLPDAYGTSNIERVEVVRGPASVLYGSNAMGGAINIITRKQSREGWEANGRLMYGSYNTQKYMANGGFMRNKFDAFVSINHDKTDGHRDNSGFYITNVYAKAGYDFSEHFKVWSDASMASYRTQNPGTTTRLMYENIADITRGVVSATLENDYGKSNGALKLFYNFGDHNINDGYAERNNPPDFRFRSLDKNLGGTLYQIVRPVKGSEITAGFDFKSYGGRAWNNPLDKSKPDEIQVDTTTYEVAGYAIIQQTLFEKLTVNAGLRLEHNKNYGNEWLPQVGFAYHSWRNTVLKASISKGFRSPTIRELYYRAVWAAANPDLKPERMNNYEVSVSQSFFDRRLSIELTSYITKGSNLIQVQSVEGVGRKNTNMGEFNNKGFEFTGKWYVMRNLELRGNYSYLYMDEPILYAPKQQAFVAINYRLKDWNVNLSYQYINDMYSVTGEDPLKTSYGLLNAKVSYHPLKSLGVFLTGENLTDKKYEIMAAYPMPGVTVMGGINISLSHH</sequence>
<dbReference type="GO" id="GO:0044718">
    <property type="term" value="P:siderophore transmembrane transport"/>
    <property type="evidence" value="ECO:0007669"/>
    <property type="project" value="TreeGrafter"/>
</dbReference>
<keyword evidence="7 11" id="KW-0675">Receptor</keyword>
<proteinExistence type="predicted"/>
<dbReference type="InterPro" id="IPR012910">
    <property type="entry name" value="Plug_dom"/>
</dbReference>
<dbReference type="GO" id="GO:0009279">
    <property type="term" value="C:cell outer membrane"/>
    <property type="evidence" value="ECO:0007669"/>
    <property type="project" value="UniProtKB-SubCell"/>
</dbReference>
<feature type="domain" description="TonB-dependent receptor-like beta-barrel" evidence="9">
    <location>
        <begin position="224"/>
        <end position="602"/>
    </location>
</feature>
<evidence type="ECO:0000256" key="1">
    <source>
        <dbReference type="ARBA" id="ARBA00004571"/>
    </source>
</evidence>
<evidence type="ECO:0000256" key="5">
    <source>
        <dbReference type="ARBA" id="ARBA00023077"/>
    </source>
</evidence>
<dbReference type="PROSITE" id="PS52016">
    <property type="entry name" value="TONB_DEPENDENT_REC_3"/>
    <property type="match status" value="1"/>
</dbReference>
<dbReference type="InterPro" id="IPR000531">
    <property type="entry name" value="Beta-barrel_TonB"/>
</dbReference>
<dbReference type="GO" id="GO:0015344">
    <property type="term" value="F:siderophore uptake transmembrane transporter activity"/>
    <property type="evidence" value="ECO:0007669"/>
    <property type="project" value="TreeGrafter"/>
</dbReference>
<evidence type="ECO:0000259" key="10">
    <source>
        <dbReference type="Pfam" id="PF07715"/>
    </source>
</evidence>
<dbReference type="Pfam" id="PF07715">
    <property type="entry name" value="Plug"/>
    <property type="match status" value="1"/>
</dbReference>
<evidence type="ECO:0000256" key="6">
    <source>
        <dbReference type="ARBA" id="ARBA00023136"/>
    </source>
</evidence>
<dbReference type="Gene3D" id="2.40.170.20">
    <property type="entry name" value="TonB-dependent receptor, beta-barrel domain"/>
    <property type="match status" value="1"/>
</dbReference>
<dbReference type="SUPFAM" id="SSF56935">
    <property type="entry name" value="Porins"/>
    <property type="match status" value="1"/>
</dbReference>
<evidence type="ECO:0000313" key="11">
    <source>
        <dbReference type="EMBL" id="KAA6339959.1"/>
    </source>
</evidence>
<evidence type="ECO:0000256" key="7">
    <source>
        <dbReference type="ARBA" id="ARBA00023170"/>
    </source>
</evidence>
<keyword evidence="4" id="KW-0732">Signal</keyword>
<evidence type="ECO:0000256" key="4">
    <source>
        <dbReference type="ARBA" id="ARBA00022729"/>
    </source>
</evidence>
<organism evidence="11">
    <name type="scientific">termite gut metagenome</name>
    <dbReference type="NCBI Taxonomy" id="433724"/>
    <lineage>
        <taxon>unclassified sequences</taxon>
        <taxon>metagenomes</taxon>
        <taxon>organismal metagenomes</taxon>
    </lineage>
</organism>
<accession>A0A5J4S1H8</accession>
<protein>
    <submittedName>
        <fullName evidence="11">TonB-dependent receptor</fullName>
    </submittedName>
</protein>
<dbReference type="InterPro" id="IPR039426">
    <property type="entry name" value="TonB-dep_rcpt-like"/>
</dbReference>
<dbReference type="AlphaFoldDB" id="A0A5J4S1H8"/>
<evidence type="ECO:0000259" key="9">
    <source>
        <dbReference type="Pfam" id="PF00593"/>
    </source>
</evidence>
<dbReference type="Pfam" id="PF00593">
    <property type="entry name" value="TonB_dep_Rec_b-barrel"/>
    <property type="match status" value="1"/>
</dbReference>
<dbReference type="EMBL" id="SNRY01000495">
    <property type="protein sequence ID" value="KAA6339959.1"/>
    <property type="molecule type" value="Genomic_DNA"/>
</dbReference>
<evidence type="ECO:0000256" key="8">
    <source>
        <dbReference type="ARBA" id="ARBA00023237"/>
    </source>
</evidence>
<keyword evidence="5" id="KW-0798">TonB box</keyword>
<evidence type="ECO:0000256" key="2">
    <source>
        <dbReference type="ARBA" id="ARBA00022448"/>
    </source>
</evidence>
<dbReference type="InterPro" id="IPR036942">
    <property type="entry name" value="Beta-barrel_TonB_sf"/>
</dbReference>
<keyword evidence="8" id="KW-0998">Cell outer membrane</keyword>
<comment type="subcellular location">
    <subcellularLocation>
        <location evidence="1">Cell outer membrane</location>
        <topology evidence="1">Multi-pass membrane protein</topology>
    </subcellularLocation>
</comment>
<dbReference type="CDD" id="cd01347">
    <property type="entry name" value="ligand_gated_channel"/>
    <property type="match status" value="1"/>
</dbReference>